<keyword evidence="5" id="KW-1185">Reference proteome</keyword>
<dbReference type="Gene3D" id="1.10.357.10">
    <property type="entry name" value="Tetracycline Repressor, domain 2"/>
    <property type="match status" value="1"/>
</dbReference>
<dbReference type="PANTHER" id="PTHR43479">
    <property type="entry name" value="ACREF/ENVCD OPERON REPRESSOR-RELATED"/>
    <property type="match status" value="1"/>
</dbReference>
<feature type="DNA-binding region" description="H-T-H motif" evidence="2">
    <location>
        <begin position="34"/>
        <end position="53"/>
    </location>
</feature>
<dbReference type="OrthoDB" id="9812993at2"/>
<keyword evidence="1 2" id="KW-0238">DNA-binding</keyword>
<dbReference type="InterPro" id="IPR050624">
    <property type="entry name" value="HTH-type_Tx_Regulator"/>
</dbReference>
<dbReference type="RefSeq" id="WP_022790712.1">
    <property type="nucleotide sequence ID" value="NZ_UHFX01000003.1"/>
</dbReference>
<dbReference type="PANTHER" id="PTHR43479:SF11">
    <property type="entry name" value="ACREF_ENVCD OPERON REPRESSOR-RELATED"/>
    <property type="match status" value="1"/>
</dbReference>
<gene>
    <name evidence="4" type="ORF">NCTC11087_01806</name>
</gene>
<sequence>MPKIYTEEEKYQQKIKMYTAGLKMVSQNGYKNVKVDDLVEIAGVSKGYFYLLFESKEEFILDALMWQMDNVFSALKWADDAGASSQETGYLYQSMFKNLNFIQYSDITYIKKKCTQAMWDKFKHFEEQYFKNILKLLGKDDGAHDPRVVSNLSSIIFLSYNSMKDEESSFFTDKVNEVTQLLLETLHRYLHE</sequence>
<reference evidence="4 5" key="1">
    <citation type="submission" date="2018-06" db="EMBL/GenBank/DDBJ databases">
        <authorList>
            <consortium name="Pathogen Informatics"/>
            <person name="Doyle S."/>
        </authorList>
    </citation>
    <scope>NUCLEOTIDE SEQUENCE [LARGE SCALE GENOMIC DNA]</scope>
    <source>
        <strain evidence="4 5">NCTC11087</strain>
    </source>
</reference>
<dbReference type="Pfam" id="PF00440">
    <property type="entry name" value="TetR_N"/>
    <property type="match status" value="1"/>
</dbReference>
<dbReference type="InterPro" id="IPR001647">
    <property type="entry name" value="HTH_TetR"/>
</dbReference>
<feature type="domain" description="HTH tetR-type" evidence="3">
    <location>
        <begin position="11"/>
        <end position="71"/>
    </location>
</feature>
<dbReference type="GeneID" id="77462747"/>
<dbReference type="PROSITE" id="PS50977">
    <property type="entry name" value="HTH_TETR_2"/>
    <property type="match status" value="1"/>
</dbReference>
<organism evidence="4 5">
    <name type="scientific">Faecalicoccus pleomorphus</name>
    <dbReference type="NCBI Taxonomy" id="1323"/>
    <lineage>
        <taxon>Bacteria</taxon>
        <taxon>Bacillati</taxon>
        <taxon>Bacillota</taxon>
        <taxon>Erysipelotrichia</taxon>
        <taxon>Erysipelotrichales</taxon>
        <taxon>Erysipelotrichaceae</taxon>
        <taxon>Faecalicoccus</taxon>
    </lineage>
</organism>
<protein>
    <submittedName>
        <fullName evidence="4">Mycofactocin system transcriptional regulator</fullName>
    </submittedName>
</protein>
<dbReference type="InterPro" id="IPR009057">
    <property type="entry name" value="Homeodomain-like_sf"/>
</dbReference>
<accession>A0A380LNP8</accession>
<evidence type="ECO:0000313" key="4">
    <source>
        <dbReference type="EMBL" id="SUO04877.1"/>
    </source>
</evidence>
<dbReference type="GO" id="GO:0003677">
    <property type="term" value="F:DNA binding"/>
    <property type="evidence" value="ECO:0007669"/>
    <property type="project" value="UniProtKB-UniRule"/>
</dbReference>
<dbReference type="Proteomes" id="UP000255523">
    <property type="component" value="Unassembled WGS sequence"/>
</dbReference>
<evidence type="ECO:0000259" key="3">
    <source>
        <dbReference type="PROSITE" id="PS50977"/>
    </source>
</evidence>
<evidence type="ECO:0000256" key="2">
    <source>
        <dbReference type="PROSITE-ProRule" id="PRU00335"/>
    </source>
</evidence>
<evidence type="ECO:0000313" key="5">
    <source>
        <dbReference type="Proteomes" id="UP000255523"/>
    </source>
</evidence>
<dbReference type="EMBL" id="UHFX01000003">
    <property type="protein sequence ID" value="SUO04877.1"/>
    <property type="molecule type" value="Genomic_DNA"/>
</dbReference>
<dbReference type="AlphaFoldDB" id="A0A380LNP8"/>
<proteinExistence type="predicted"/>
<evidence type="ECO:0000256" key="1">
    <source>
        <dbReference type="ARBA" id="ARBA00023125"/>
    </source>
</evidence>
<name>A0A380LNP8_9FIRM</name>
<dbReference type="SUPFAM" id="SSF46689">
    <property type="entry name" value="Homeodomain-like"/>
    <property type="match status" value="1"/>
</dbReference>